<dbReference type="Pfam" id="PF03995">
    <property type="entry name" value="Inhibitor_I36"/>
    <property type="match status" value="1"/>
</dbReference>
<dbReference type="Proteomes" id="UP000238413">
    <property type="component" value="Chromosome"/>
</dbReference>
<feature type="signal peptide" evidence="1">
    <location>
        <begin position="1"/>
        <end position="22"/>
    </location>
</feature>
<keyword evidence="3" id="KW-1185">Reference proteome</keyword>
<reference evidence="2 3" key="1">
    <citation type="submission" date="2018-02" db="EMBL/GenBank/DDBJ databases">
        <title>Complete genome sequence of Streptomyces dengpaensis, the producer of angucyclines.</title>
        <authorList>
            <person name="Yumei L."/>
        </authorList>
    </citation>
    <scope>NUCLEOTIDE SEQUENCE [LARGE SCALE GENOMIC DNA]</scope>
    <source>
        <strain evidence="2 3">XZHG99</strain>
    </source>
</reference>
<protein>
    <recommendedName>
        <fullName evidence="4">DUF4189 domain-containing protein</fullName>
    </recommendedName>
</protein>
<evidence type="ECO:0000313" key="2">
    <source>
        <dbReference type="EMBL" id="AVH55898.1"/>
    </source>
</evidence>
<organism evidence="2 3">
    <name type="scientific">Streptomyces dengpaensis</name>
    <dbReference type="NCBI Taxonomy" id="2049881"/>
    <lineage>
        <taxon>Bacteria</taxon>
        <taxon>Bacillati</taxon>
        <taxon>Actinomycetota</taxon>
        <taxon>Actinomycetes</taxon>
        <taxon>Kitasatosporales</taxon>
        <taxon>Streptomycetaceae</taxon>
        <taxon>Streptomyces</taxon>
    </lineage>
</organism>
<proteinExistence type="predicted"/>
<evidence type="ECO:0008006" key="4">
    <source>
        <dbReference type="Google" id="ProtNLM"/>
    </source>
</evidence>
<accession>A0ABN5HZ48</accession>
<name>A0ABN5HZ48_9ACTN</name>
<sequence length="132" mass="13901">MSVLATGALVVSGLALAPSAQAAVTDCPNESGYLCFWVNANYGGAMGKVSGNNTYWGNFTGGCNSTQRWNDCASAIRNEGLSCEAVVYEAANYGGSSWVINRDTQAADLTKWGKPSGGNWNDVISSNNWWCG</sequence>
<dbReference type="InterPro" id="IPR011024">
    <property type="entry name" value="G_crystallin-like"/>
</dbReference>
<keyword evidence="1" id="KW-0732">Signal</keyword>
<dbReference type="SUPFAM" id="SSF49695">
    <property type="entry name" value="gamma-Crystallin-like"/>
    <property type="match status" value="1"/>
</dbReference>
<dbReference type="EMBL" id="CP026652">
    <property type="protein sequence ID" value="AVH55898.1"/>
    <property type="molecule type" value="Genomic_DNA"/>
</dbReference>
<feature type="chain" id="PRO_5045748546" description="DUF4189 domain-containing protein" evidence="1">
    <location>
        <begin position="23"/>
        <end position="132"/>
    </location>
</feature>
<gene>
    <name evidence="2" type="ORF">C4B68_09075</name>
</gene>
<evidence type="ECO:0000256" key="1">
    <source>
        <dbReference type="SAM" id="SignalP"/>
    </source>
</evidence>
<dbReference type="Gene3D" id="2.60.20.10">
    <property type="entry name" value="Crystallins"/>
    <property type="match status" value="1"/>
</dbReference>
<evidence type="ECO:0000313" key="3">
    <source>
        <dbReference type="Proteomes" id="UP000238413"/>
    </source>
</evidence>